<dbReference type="PANTHER" id="PTHR36251:SF2">
    <property type="entry name" value="GIFSY-2 PROPHAGE HOST SPECIFICITY PROTEIN J, PHAGE LAMBDA"/>
    <property type="match status" value="1"/>
</dbReference>
<name>A0A4C9G144_ECOLX</name>
<dbReference type="PANTHER" id="PTHR36251">
    <property type="entry name" value="FELS-1 PROPHAGE HOST SPECIFICITY PROTEIN-RELATED"/>
    <property type="match status" value="1"/>
</dbReference>
<dbReference type="Proteomes" id="UP000303027">
    <property type="component" value="Unassembled WGS sequence"/>
</dbReference>
<organism evidence="2 3">
    <name type="scientific">Escherichia coli</name>
    <dbReference type="NCBI Taxonomy" id="562"/>
    <lineage>
        <taxon>Bacteria</taxon>
        <taxon>Pseudomonadati</taxon>
        <taxon>Pseudomonadota</taxon>
        <taxon>Gammaproteobacteria</taxon>
        <taxon>Enterobacterales</taxon>
        <taxon>Enterobacteriaceae</taxon>
        <taxon>Escherichia</taxon>
    </lineage>
</organism>
<evidence type="ECO:0000313" key="3">
    <source>
        <dbReference type="Proteomes" id="UP000303027"/>
    </source>
</evidence>
<proteinExistence type="predicted"/>
<dbReference type="Pfam" id="PF09327">
    <property type="entry name" value="Phage_Tail_Tip"/>
    <property type="match status" value="1"/>
</dbReference>
<comment type="caution">
    <text evidence="2">The sequence shown here is derived from an EMBL/GenBank/DDBJ whole genome shotgun (WGS) entry which is preliminary data.</text>
</comment>
<dbReference type="InterPro" id="IPR015406">
    <property type="entry name" value="GpJ_CSF"/>
</dbReference>
<dbReference type="EMBL" id="BFXY01000059">
    <property type="protein sequence ID" value="GDH40368.1"/>
    <property type="molecule type" value="Genomic_DNA"/>
</dbReference>
<accession>A0A4C9G144</accession>
<dbReference type="RefSeq" id="WP_433914795.1">
    <property type="nucleotide sequence ID" value="NZ_JZDN01000161.1"/>
</dbReference>
<gene>
    <name evidence="2" type="ORF">BvCmsKKP061_02033</name>
</gene>
<sequence length="122" mass="13510">MWAVKLQQMQDGRLYIAGIGAGIENTPDGMQSQVLLAADRIAMVNPANGNTTPLFVAQGDQLFLNEVFMSRATIDFAEITGVLRSSGFEVRGQGGWDLSRELNCFRVDDENNVIRVRMGRLF</sequence>
<evidence type="ECO:0000259" key="1">
    <source>
        <dbReference type="Pfam" id="PF09327"/>
    </source>
</evidence>
<reference evidence="2 3" key="1">
    <citation type="submission" date="2018-04" db="EMBL/GenBank/DDBJ databases">
        <title>Large scale genomics of bovine and human commensal E. coli to reveal the emerging process of EHEC.</title>
        <authorList>
            <person name="Arimizu Y."/>
            <person name="Ogura Y."/>
        </authorList>
    </citation>
    <scope>NUCLEOTIDE SEQUENCE [LARGE SCALE GENOMIC DNA]</scope>
    <source>
        <strain evidence="2 3">KK-P061</strain>
    </source>
</reference>
<dbReference type="InterPro" id="IPR053171">
    <property type="entry name" value="Viral_Tip_Attach_Protein"/>
</dbReference>
<evidence type="ECO:0000313" key="2">
    <source>
        <dbReference type="EMBL" id="GDH40368.1"/>
    </source>
</evidence>
<feature type="domain" description="Tip attachment protein J central straight fiber" evidence="1">
    <location>
        <begin position="1"/>
        <end position="117"/>
    </location>
</feature>
<protein>
    <submittedName>
        <fullName evidence="2">Phage host specificity protein</fullName>
    </submittedName>
</protein>
<dbReference type="AlphaFoldDB" id="A0A4C9G144"/>